<feature type="chain" id="PRO_5038353320" description="PTS EIIB type-3 domain-containing protein" evidence="8">
    <location>
        <begin position="21"/>
        <end position="111"/>
    </location>
</feature>
<feature type="modified residue" description="Phosphocysteine; by EIIA" evidence="7">
    <location>
        <position position="16"/>
    </location>
</feature>
<evidence type="ECO:0000259" key="9">
    <source>
        <dbReference type="PROSITE" id="PS51100"/>
    </source>
</evidence>
<comment type="caution">
    <text evidence="10">The sequence shown here is derived from an EMBL/GenBank/DDBJ whole genome shotgun (WGS) entry which is preliminary data.</text>
</comment>
<dbReference type="GO" id="GO:0009401">
    <property type="term" value="P:phosphoenolpyruvate-dependent sugar phosphotransferase system"/>
    <property type="evidence" value="ECO:0007669"/>
    <property type="project" value="UniProtKB-KW"/>
</dbReference>
<dbReference type="OrthoDB" id="9808134at2"/>
<dbReference type="GO" id="GO:0008982">
    <property type="term" value="F:protein-N(PI)-phosphohistidine-sugar phosphotransferase activity"/>
    <property type="evidence" value="ECO:0007669"/>
    <property type="project" value="InterPro"/>
</dbReference>
<evidence type="ECO:0000256" key="4">
    <source>
        <dbReference type="ARBA" id="ARBA00022679"/>
    </source>
</evidence>
<keyword evidence="4" id="KW-0808">Transferase</keyword>
<gene>
    <name evidence="10" type="ORF">AFK71_07315</name>
</gene>
<sequence length="111" mass="12398">MKYYKGVCVMRVLVACSAGMSTSLFVQKIKNAAETEGINLQIEAVSISEARSLLSENDYDLFLLGPQVAFMKNQMEKELGDSLSVRVINSQDYGLMRVESVLKQIKDTVNR</sequence>
<keyword evidence="11" id="KW-1185">Reference proteome</keyword>
<dbReference type="InterPro" id="IPR036095">
    <property type="entry name" value="PTS_EIIB-like_sf"/>
</dbReference>
<dbReference type="GO" id="GO:0016301">
    <property type="term" value="F:kinase activity"/>
    <property type="evidence" value="ECO:0007669"/>
    <property type="project" value="UniProtKB-KW"/>
</dbReference>
<evidence type="ECO:0000256" key="5">
    <source>
        <dbReference type="ARBA" id="ARBA00022683"/>
    </source>
</evidence>
<dbReference type="InterPro" id="IPR051819">
    <property type="entry name" value="PTS_sugar-specific_EIIB"/>
</dbReference>
<dbReference type="InterPro" id="IPR013012">
    <property type="entry name" value="PTS_EIIB_3"/>
</dbReference>
<proteinExistence type="predicted"/>
<evidence type="ECO:0000313" key="10">
    <source>
        <dbReference type="EMBL" id="KNE21461.1"/>
    </source>
</evidence>
<feature type="signal peptide" evidence="8">
    <location>
        <begin position="1"/>
        <end position="20"/>
    </location>
</feature>
<keyword evidence="3" id="KW-0762">Sugar transport</keyword>
<name>A0A0L0QS86_VIRPA</name>
<dbReference type="PANTHER" id="PTHR34581:SF2">
    <property type="entry name" value="PTS SYSTEM N,N'-DIACETYLCHITOBIOSE-SPECIFIC EIIB COMPONENT"/>
    <property type="match status" value="1"/>
</dbReference>
<organism evidence="10 11">
    <name type="scientific">Virgibacillus pantothenticus</name>
    <dbReference type="NCBI Taxonomy" id="1473"/>
    <lineage>
        <taxon>Bacteria</taxon>
        <taxon>Bacillati</taxon>
        <taxon>Bacillota</taxon>
        <taxon>Bacilli</taxon>
        <taxon>Bacillales</taxon>
        <taxon>Bacillaceae</taxon>
        <taxon>Virgibacillus</taxon>
    </lineage>
</organism>
<dbReference type="PATRIC" id="fig|1473.5.peg.4492"/>
<dbReference type="CDD" id="cd05564">
    <property type="entry name" value="PTS_IIB_chitobiose_lichenan"/>
    <property type="match status" value="1"/>
</dbReference>
<keyword evidence="1" id="KW-0813">Transport</keyword>
<dbReference type="AlphaFoldDB" id="A0A0L0QS86"/>
<dbReference type="SUPFAM" id="SSF52794">
    <property type="entry name" value="PTS system IIB component-like"/>
    <property type="match status" value="1"/>
</dbReference>
<evidence type="ECO:0000313" key="11">
    <source>
        <dbReference type="Proteomes" id="UP000036780"/>
    </source>
</evidence>
<keyword evidence="6" id="KW-0418">Kinase</keyword>
<accession>A0A0L0QS86</accession>
<evidence type="ECO:0000256" key="7">
    <source>
        <dbReference type="PROSITE-ProRule" id="PRU00423"/>
    </source>
</evidence>
<keyword evidence="2" id="KW-0597">Phosphoprotein</keyword>
<dbReference type="PANTHER" id="PTHR34581">
    <property type="entry name" value="PTS SYSTEM N,N'-DIACETYLCHITOBIOSE-SPECIFIC EIIB COMPONENT"/>
    <property type="match status" value="1"/>
</dbReference>
<dbReference type="Proteomes" id="UP000036780">
    <property type="component" value="Unassembled WGS sequence"/>
</dbReference>
<dbReference type="PROSITE" id="PS51100">
    <property type="entry name" value="PTS_EIIB_TYPE_3"/>
    <property type="match status" value="1"/>
</dbReference>
<evidence type="ECO:0000256" key="8">
    <source>
        <dbReference type="SAM" id="SignalP"/>
    </source>
</evidence>
<dbReference type="InterPro" id="IPR003501">
    <property type="entry name" value="PTS_EIIB_2/3"/>
</dbReference>
<dbReference type="Gene3D" id="3.40.50.2300">
    <property type="match status" value="1"/>
</dbReference>
<dbReference type="Pfam" id="PF02302">
    <property type="entry name" value="PTS_IIB"/>
    <property type="match status" value="1"/>
</dbReference>
<protein>
    <recommendedName>
        <fullName evidence="9">PTS EIIB type-3 domain-containing protein</fullName>
    </recommendedName>
</protein>
<feature type="domain" description="PTS EIIB type-3" evidence="9">
    <location>
        <begin position="9"/>
        <end position="111"/>
    </location>
</feature>
<keyword evidence="5" id="KW-0598">Phosphotransferase system</keyword>
<keyword evidence="8" id="KW-0732">Signal</keyword>
<evidence type="ECO:0000256" key="1">
    <source>
        <dbReference type="ARBA" id="ARBA00022448"/>
    </source>
</evidence>
<dbReference type="EMBL" id="LGTO01000005">
    <property type="protein sequence ID" value="KNE21461.1"/>
    <property type="molecule type" value="Genomic_DNA"/>
</dbReference>
<reference evidence="11" key="1">
    <citation type="submission" date="2015-07" db="EMBL/GenBank/DDBJ databases">
        <title>Fjat-10053 dsm26.</title>
        <authorList>
            <person name="Liu B."/>
            <person name="Wang J."/>
            <person name="Zhu Y."/>
            <person name="Liu G."/>
            <person name="Chen Q."/>
            <person name="Chen Z."/>
            <person name="Lan J."/>
            <person name="Che J."/>
            <person name="Ge C."/>
            <person name="Shi H."/>
            <person name="Pan Z."/>
            <person name="Liu X."/>
        </authorList>
    </citation>
    <scope>NUCLEOTIDE SEQUENCE [LARGE SCALE GENOMIC DNA]</scope>
    <source>
        <strain evidence="11">DSM 26</strain>
    </source>
</reference>
<evidence type="ECO:0000256" key="6">
    <source>
        <dbReference type="ARBA" id="ARBA00022777"/>
    </source>
</evidence>
<evidence type="ECO:0000256" key="2">
    <source>
        <dbReference type="ARBA" id="ARBA00022553"/>
    </source>
</evidence>
<evidence type="ECO:0000256" key="3">
    <source>
        <dbReference type="ARBA" id="ARBA00022597"/>
    </source>
</evidence>